<evidence type="ECO:0000313" key="8">
    <source>
        <dbReference type="EMBL" id="KAG4413984.1"/>
    </source>
</evidence>
<evidence type="ECO:0000256" key="3">
    <source>
        <dbReference type="ARBA" id="ARBA00023015"/>
    </source>
</evidence>
<dbReference type="OrthoDB" id="4685598at2759"/>
<keyword evidence="3" id="KW-0805">Transcription regulation</keyword>
<dbReference type="Proteomes" id="UP000664132">
    <property type="component" value="Unassembled WGS sequence"/>
</dbReference>
<dbReference type="GO" id="GO:0006351">
    <property type="term" value="P:DNA-templated transcription"/>
    <property type="evidence" value="ECO:0007669"/>
    <property type="project" value="InterPro"/>
</dbReference>
<evidence type="ECO:0000313" key="9">
    <source>
        <dbReference type="Proteomes" id="UP000664132"/>
    </source>
</evidence>
<evidence type="ECO:0000256" key="5">
    <source>
        <dbReference type="ARBA" id="ARBA00023242"/>
    </source>
</evidence>
<organism evidence="8 9">
    <name type="scientific">Cadophora malorum</name>
    <dbReference type="NCBI Taxonomy" id="108018"/>
    <lineage>
        <taxon>Eukaryota</taxon>
        <taxon>Fungi</taxon>
        <taxon>Dikarya</taxon>
        <taxon>Ascomycota</taxon>
        <taxon>Pezizomycotina</taxon>
        <taxon>Leotiomycetes</taxon>
        <taxon>Helotiales</taxon>
        <taxon>Ploettnerulaceae</taxon>
        <taxon>Cadophora</taxon>
    </lineage>
</organism>
<protein>
    <recommendedName>
        <fullName evidence="7">Xylanolytic transcriptional activator regulatory domain-containing protein</fullName>
    </recommendedName>
</protein>
<keyword evidence="4" id="KW-0804">Transcription</keyword>
<evidence type="ECO:0000256" key="2">
    <source>
        <dbReference type="ARBA" id="ARBA00022723"/>
    </source>
</evidence>
<keyword evidence="9" id="KW-1185">Reference proteome</keyword>
<dbReference type="AlphaFoldDB" id="A0A8H7W7R1"/>
<dbReference type="Pfam" id="PF04082">
    <property type="entry name" value="Fungal_trans"/>
    <property type="match status" value="1"/>
</dbReference>
<dbReference type="PANTHER" id="PTHR47338">
    <property type="entry name" value="ZN(II)2CYS6 TRANSCRIPTION FACTOR (EUROFUNG)-RELATED"/>
    <property type="match status" value="1"/>
</dbReference>
<reference evidence="8" key="1">
    <citation type="submission" date="2021-02" db="EMBL/GenBank/DDBJ databases">
        <title>Genome sequence Cadophora malorum strain M34.</title>
        <authorList>
            <person name="Stefanovic E."/>
            <person name="Vu D."/>
            <person name="Scully C."/>
            <person name="Dijksterhuis J."/>
            <person name="Roader J."/>
            <person name="Houbraken J."/>
        </authorList>
    </citation>
    <scope>NUCLEOTIDE SEQUENCE</scope>
    <source>
        <strain evidence="8">M34</strain>
    </source>
</reference>
<evidence type="ECO:0000259" key="7">
    <source>
        <dbReference type="Pfam" id="PF04082"/>
    </source>
</evidence>
<evidence type="ECO:0000256" key="6">
    <source>
        <dbReference type="SAM" id="MobiDB-lite"/>
    </source>
</evidence>
<dbReference type="InterPro" id="IPR050815">
    <property type="entry name" value="TF_fung"/>
</dbReference>
<feature type="domain" description="Xylanolytic transcriptional activator regulatory" evidence="7">
    <location>
        <begin position="5"/>
        <end position="133"/>
    </location>
</feature>
<gene>
    <name evidence="8" type="ORF">IFR04_012900</name>
</gene>
<feature type="compositionally biased region" description="Polar residues" evidence="6">
    <location>
        <begin position="392"/>
        <end position="410"/>
    </location>
</feature>
<evidence type="ECO:0000256" key="4">
    <source>
        <dbReference type="ARBA" id="ARBA00023163"/>
    </source>
</evidence>
<comment type="caution">
    <text evidence="8">The sequence shown here is derived from an EMBL/GenBank/DDBJ whole genome shotgun (WGS) entry which is preliminary data.</text>
</comment>
<dbReference type="PANTHER" id="PTHR47338:SF7">
    <property type="entry name" value="ZN(II)2CYS6 TRANSCRIPTION FACTOR (EUROFUNG)"/>
    <property type="match status" value="1"/>
</dbReference>
<keyword evidence="5" id="KW-0539">Nucleus</keyword>
<dbReference type="InterPro" id="IPR007219">
    <property type="entry name" value="XnlR_reg_dom"/>
</dbReference>
<name>A0A8H7W7R1_9HELO</name>
<dbReference type="GO" id="GO:0000981">
    <property type="term" value="F:DNA-binding transcription factor activity, RNA polymerase II-specific"/>
    <property type="evidence" value="ECO:0007669"/>
    <property type="project" value="InterPro"/>
</dbReference>
<dbReference type="GO" id="GO:0008270">
    <property type="term" value="F:zinc ion binding"/>
    <property type="evidence" value="ECO:0007669"/>
    <property type="project" value="InterPro"/>
</dbReference>
<sequence length="500" mass="57088">MITEPSLSVIETLLIVIFDRLTSRKFGKVMALSALVVRFAFAMRLNYTDKKLTFVGQERRRRLMWSIFMCDTLLANGRADFTLVSAERIHLQLPCHERDFSFDIPVETELLQPAPGLDNQSNIGMMGFLIRILEIRVRIQKFTHEMVDRRNITPEARLELESLANEVLHFSTTLPLIYVLNERNFYLRAYTPERTTYIMLHVWWNLCYCDLYRFTIPGFHEALPDEVLSSLPADFLIHCRERCLKHAVEVANIFESILKLGKDIFITDTALAICSLQCARIITSLGPLVDEALERSFIVKKVTACSDILQMHSELYPTSRLLRGKIQELVRAAELDVRRRSDELVSAEEVQPSPGSAIDVNLQLPPRQVFTKHSFLSEIRQMANSHDADETIPSNEAAQGSQLPASSTRLAQPRPQEATGLDNDNSLPTNFTTVAEDRQDFLGMSADYDMTWMLGPDFAMGNAEYDILMDPFLRMQNGVQNGPWSSERFPGSDQNDTFYF</sequence>
<dbReference type="EMBL" id="JAFJYH010000287">
    <property type="protein sequence ID" value="KAG4413984.1"/>
    <property type="molecule type" value="Genomic_DNA"/>
</dbReference>
<dbReference type="GO" id="GO:0005634">
    <property type="term" value="C:nucleus"/>
    <property type="evidence" value="ECO:0007669"/>
    <property type="project" value="UniProtKB-SubCell"/>
</dbReference>
<keyword evidence="2" id="KW-0479">Metal-binding</keyword>
<proteinExistence type="predicted"/>
<accession>A0A8H7W7R1</accession>
<feature type="region of interest" description="Disordered" evidence="6">
    <location>
        <begin position="385"/>
        <end position="429"/>
    </location>
</feature>
<dbReference type="GO" id="GO:0003677">
    <property type="term" value="F:DNA binding"/>
    <property type="evidence" value="ECO:0007669"/>
    <property type="project" value="InterPro"/>
</dbReference>
<comment type="subcellular location">
    <subcellularLocation>
        <location evidence="1">Nucleus</location>
    </subcellularLocation>
</comment>
<dbReference type="CDD" id="cd12148">
    <property type="entry name" value="fungal_TF_MHR"/>
    <property type="match status" value="1"/>
</dbReference>
<evidence type="ECO:0000256" key="1">
    <source>
        <dbReference type="ARBA" id="ARBA00004123"/>
    </source>
</evidence>